<dbReference type="RefSeq" id="WP_003988026.1">
    <property type="nucleotide sequence ID" value="NZ_GG657757.1"/>
</dbReference>
<dbReference type="Proteomes" id="UP000004184">
    <property type="component" value="Unassembled WGS sequence"/>
</dbReference>
<evidence type="ECO:0000313" key="5">
    <source>
        <dbReference type="Proteomes" id="UP000004184"/>
    </source>
</evidence>
<feature type="compositionally biased region" description="Low complexity" evidence="1">
    <location>
        <begin position="29"/>
        <end position="48"/>
    </location>
</feature>
<dbReference type="eggNOG" id="COG3976">
    <property type="taxonomic scope" value="Bacteria"/>
</dbReference>
<feature type="region of interest" description="Disordered" evidence="1">
    <location>
        <begin position="29"/>
        <end position="70"/>
    </location>
</feature>
<gene>
    <name evidence="4" type="ORF">SSQG_00436</name>
</gene>
<evidence type="ECO:0000313" key="4">
    <source>
        <dbReference type="EMBL" id="EFL29918.1"/>
    </source>
</evidence>
<dbReference type="AlphaFoldDB" id="D9X7M2"/>
<dbReference type="InterPro" id="IPR007329">
    <property type="entry name" value="FMN-bd"/>
</dbReference>
<proteinExistence type="predicted"/>
<dbReference type="Gene3D" id="3.90.1010.20">
    <property type="match status" value="1"/>
</dbReference>
<dbReference type="GO" id="GO:0010181">
    <property type="term" value="F:FMN binding"/>
    <property type="evidence" value="ECO:0007669"/>
    <property type="project" value="InterPro"/>
</dbReference>
<reference evidence="5" key="1">
    <citation type="submission" date="2009-02" db="EMBL/GenBank/DDBJ databases">
        <title>Annotation of Streptomyces viridochromogenes strain DSM 40736.</title>
        <authorList>
            <consortium name="The Broad Institute Genome Sequencing Platform"/>
            <consortium name="Broad Institute Microbial Sequencing Center"/>
            <person name="Fischbach M."/>
            <person name="Godfrey P."/>
            <person name="Ward D."/>
            <person name="Young S."/>
            <person name="Zeng Q."/>
            <person name="Koehrsen M."/>
            <person name="Alvarado L."/>
            <person name="Berlin A.M."/>
            <person name="Bochicchio J."/>
            <person name="Borenstein D."/>
            <person name="Chapman S.B."/>
            <person name="Chen Z."/>
            <person name="Engels R."/>
            <person name="Freedman E."/>
            <person name="Gellesch M."/>
            <person name="Goldberg J."/>
            <person name="Griggs A."/>
            <person name="Gujja S."/>
            <person name="Heilman E.R."/>
            <person name="Heiman D.I."/>
            <person name="Hepburn T.A."/>
            <person name="Howarth C."/>
            <person name="Jen D."/>
            <person name="Larson L."/>
            <person name="Lewis B."/>
            <person name="Mehta T."/>
            <person name="Park D."/>
            <person name="Pearson M."/>
            <person name="Richards J."/>
            <person name="Roberts A."/>
            <person name="Saif S."/>
            <person name="Shea T.D."/>
            <person name="Shenoy N."/>
            <person name="Sisk P."/>
            <person name="Stolte C."/>
            <person name="Sykes S.N."/>
            <person name="Thomson T."/>
            <person name="Walk T."/>
            <person name="White J."/>
            <person name="Yandava C."/>
            <person name="Straight P."/>
            <person name="Clardy J."/>
            <person name="Hung D."/>
            <person name="Kolter R."/>
            <person name="Mekalanos J."/>
            <person name="Walker S."/>
            <person name="Walsh C.T."/>
            <person name="Wieland-Brown L.C."/>
            <person name="Haas B."/>
            <person name="Nusbaum C."/>
            <person name="Birren B."/>
        </authorList>
    </citation>
    <scope>NUCLEOTIDE SEQUENCE [LARGE SCALE GENOMIC DNA]</scope>
    <source>
        <strain evidence="5">DSM 40736 / JCM 4977 / BCRC 1201 / Tue 494</strain>
    </source>
</reference>
<feature type="signal peptide" evidence="2">
    <location>
        <begin position="1"/>
        <end position="27"/>
    </location>
</feature>
<keyword evidence="5" id="KW-1185">Reference proteome</keyword>
<evidence type="ECO:0000256" key="2">
    <source>
        <dbReference type="SAM" id="SignalP"/>
    </source>
</evidence>
<protein>
    <submittedName>
        <fullName evidence="4">FMN-binding domain-containing protein</fullName>
    </submittedName>
</protein>
<feature type="compositionally biased region" description="Gly residues" evidence="1">
    <location>
        <begin position="49"/>
        <end position="63"/>
    </location>
</feature>
<feature type="domain" description="FMN-binding" evidence="3">
    <location>
        <begin position="75"/>
        <end position="152"/>
    </location>
</feature>
<keyword evidence="2" id="KW-0732">Signal</keyword>
<evidence type="ECO:0000259" key="3">
    <source>
        <dbReference type="SMART" id="SM00900"/>
    </source>
</evidence>
<dbReference type="EMBL" id="GG657757">
    <property type="protein sequence ID" value="EFL29918.1"/>
    <property type="molecule type" value="Genomic_DNA"/>
</dbReference>
<dbReference type="Pfam" id="PF04205">
    <property type="entry name" value="FMN_bind"/>
    <property type="match status" value="1"/>
</dbReference>
<dbReference type="STRING" id="591159.SSQG_00436"/>
<name>D9X7M2_STRVT</name>
<sequence>MAMRRAALLATSSVTGLVLLLSLKPHHTTPSAPAGTGSGAATSSPTPGSGTGHSSGASGGAGATGTFTGAVEQTPYGPVQIAVTLSHGELTKVRALQTPSGASRSRAISGYAVPTLTREALGAQSAHIQAVSGASYTSEGYTQSLQSALDKAGA</sequence>
<evidence type="ECO:0000256" key="1">
    <source>
        <dbReference type="SAM" id="MobiDB-lite"/>
    </source>
</evidence>
<feature type="chain" id="PRO_5039009010" evidence="2">
    <location>
        <begin position="28"/>
        <end position="154"/>
    </location>
</feature>
<dbReference type="GO" id="GO:0016020">
    <property type="term" value="C:membrane"/>
    <property type="evidence" value="ECO:0007669"/>
    <property type="project" value="InterPro"/>
</dbReference>
<dbReference type="SMART" id="SM00900">
    <property type="entry name" value="FMN_bind"/>
    <property type="match status" value="1"/>
</dbReference>
<organism evidence="4 5">
    <name type="scientific">Streptomyces viridochromogenes (strain DSM 40736 / JCM 4977 / BCRC 1201 / Tue 494)</name>
    <dbReference type="NCBI Taxonomy" id="591159"/>
    <lineage>
        <taxon>Bacteria</taxon>
        <taxon>Bacillati</taxon>
        <taxon>Actinomycetota</taxon>
        <taxon>Actinomycetes</taxon>
        <taxon>Kitasatosporales</taxon>
        <taxon>Streptomycetaceae</taxon>
        <taxon>Streptomyces</taxon>
    </lineage>
</organism>
<accession>D9X7M2</accession>
<dbReference type="HOGENOM" id="CLU_065810_2_1_11"/>